<dbReference type="Proteomes" id="UP000053831">
    <property type="component" value="Unassembled WGS sequence"/>
</dbReference>
<proteinExistence type="predicted"/>
<evidence type="ECO:0000256" key="1">
    <source>
        <dbReference type="SAM" id="MobiDB-lite"/>
    </source>
</evidence>
<protein>
    <recommendedName>
        <fullName evidence="2">Mtf2-like C-terminal domain-containing protein</fullName>
    </recommendedName>
</protein>
<dbReference type="PANTHER" id="PTHR39468:SF1">
    <property type="entry name" value="MTF2-LIKE C-TERMINAL DOMAIN-CONTAINING PROTEIN"/>
    <property type="match status" value="1"/>
</dbReference>
<dbReference type="PANTHER" id="PTHR39468">
    <property type="entry name" value="CHROMOSOME 7, WHOLE GENOME SHOTGUN SEQUENCE"/>
    <property type="match status" value="1"/>
</dbReference>
<organism evidence="3 4">
    <name type="scientific">Escovopsis weberi</name>
    <dbReference type="NCBI Taxonomy" id="150374"/>
    <lineage>
        <taxon>Eukaryota</taxon>
        <taxon>Fungi</taxon>
        <taxon>Dikarya</taxon>
        <taxon>Ascomycota</taxon>
        <taxon>Pezizomycotina</taxon>
        <taxon>Sordariomycetes</taxon>
        <taxon>Hypocreomycetidae</taxon>
        <taxon>Hypocreales</taxon>
        <taxon>Hypocreaceae</taxon>
        <taxon>Escovopsis</taxon>
    </lineage>
</organism>
<feature type="compositionally biased region" description="Basic residues" evidence="1">
    <location>
        <begin position="95"/>
        <end position="108"/>
    </location>
</feature>
<name>A0A0M9VW56_ESCWE</name>
<feature type="region of interest" description="Disordered" evidence="1">
    <location>
        <begin position="42"/>
        <end position="72"/>
    </location>
</feature>
<dbReference type="STRING" id="150374.A0A0M9VW56"/>
<dbReference type="InterPro" id="IPR043837">
    <property type="entry name" value="Mtf2-like_C"/>
</dbReference>
<comment type="caution">
    <text evidence="3">The sequence shown here is derived from an EMBL/GenBank/DDBJ whole genome shotgun (WGS) entry which is preliminary data.</text>
</comment>
<keyword evidence="4" id="KW-1185">Reference proteome</keyword>
<sequence length="433" mass="48011">MSPSNARTMSSTLLPFLYQTTTLKRALGGVSGASNFARLVHSPRKARTKTRDNSIPFAWDPSEPHASTEVSTITPSEAQIFKNIFDEIAQGKMPAAKKRPSPSRHAPKGARAASSIDAQGLDSAFWTNQDMAGRSPVEQARVTEFREKILRRFPQSLRNAAQVALGLFELKPEDSEEDAGRPRLVEMDGGNQRKWEENAEYVLARTKELERVESLMKSCSTDEELWAVVEQEVFSLPAKLGILEEARLDGADVNEAEEMTGSEDGQDFPGDADSVDPLAESEEQKRIMDIHGPLYSQFINMALGLFDTAFAHSSPYVFQILPRVKELGLPSYVLGVSTPFYSRLAQIHWLRFGDASAAIDALREMNAVGLYADKEVQHLLGTIREQLVGCTWGSQGPFVMAMAESPPYDSSLMQKLEGLEETVKRSLRERAQL</sequence>
<feature type="region of interest" description="Disordered" evidence="1">
    <location>
        <begin position="92"/>
        <end position="115"/>
    </location>
</feature>
<evidence type="ECO:0000313" key="4">
    <source>
        <dbReference type="Proteomes" id="UP000053831"/>
    </source>
</evidence>
<feature type="domain" description="Mtf2-like C-terminal" evidence="2">
    <location>
        <begin position="210"/>
        <end position="389"/>
    </location>
</feature>
<accession>A0A0M9VW56</accession>
<reference evidence="3 4" key="1">
    <citation type="submission" date="2015-07" db="EMBL/GenBank/DDBJ databases">
        <title>The genome of the fungus Escovopsis weberi, a specialized disease agent of ant agriculture.</title>
        <authorList>
            <person name="de Man T.J."/>
            <person name="Stajich J.E."/>
            <person name="Kubicek C.P."/>
            <person name="Chenthamara K."/>
            <person name="Atanasova L."/>
            <person name="Druzhinina I.S."/>
            <person name="Birnbaum S."/>
            <person name="Barribeau S.M."/>
            <person name="Teiling C."/>
            <person name="Suen G."/>
            <person name="Currie C."/>
            <person name="Gerardo N.M."/>
        </authorList>
    </citation>
    <scope>NUCLEOTIDE SEQUENCE [LARGE SCALE GENOMIC DNA]</scope>
</reference>
<dbReference type="GO" id="GO:0005739">
    <property type="term" value="C:mitochondrion"/>
    <property type="evidence" value="ECO:0007669"/>
    <property type="project" value="InterPro"/>
</dbReference>
<gene>
    <name evidence="3" type="ORF">ESCO_002258</name>
</gene>
<dbReference type="InterPro" id="IPR040009">
    <property type="entry name" value="Mtf2/C5D6.12-like"/>
</dbReference>
<evidence type="ECO:0000259" key="2">
    <source>
        <dbReference type="Pfam" id="PF19189"/>
    </source>
</evidence>
<dbReference type="OrthoDB" id="2444174at2759"/>
<dbReference type="Pfam" id="PF19189">
    <property type="entry name" value="Mtf2"/>
    <property type="match status" value="1"/>
</dbReference>
<dbReference type="EMBL" id="LGSR01000006">
    <property type="protein sequence ID" value="KOS21712.1"/>
    <property type="molecule type" value="Genomic_DNA"/>
</dbReference>
<evidence type="ECO:0000313" key="3">
    <source>
        <dbReference type="EMBL" id="KOS21712.1"/>
    </source>
</evidence>
<dbReference type="AlphaFoldDB" id="A0A0M9VW56"/>